<dbReference type="AlphaFoldDB" id="A0A1R4LED8"/>
<accession>A0A1R4LED8</accession>
<evidence type="ECO:0000313" key="1">
    <source>
        <dbReference type="EMBL" id="SJN54926.1"/>
    </source>
</evidence>
<protein>
    <submittedName>
        <fullName evidence="1">Uncharacterized protein</fullName>
    </submittedName>
</protein>
<keyword evidence="2" id="KW-1185">Reference proteome</keyword>
<name>A0A1R4LED8_VIBR1</name>
<dbReference type="EMBL" id="FULE01000014">
    <property type="protein sequence ID" value="SJN54926.1"/>
    <property type="molecule type" value="Genomic_DNA"/>
</dbReference>
<organism evidence="1 2">
    <name type="scientific">Vibrio ruber (strain DSM 16370 / JCM 11486 / BCRC 17186 / CECT 7878 / LMG 23124 / VR1)</name>
    <dbReference type="NCBI Taxonomy" id="1123498"/>
    <lineage>
        <taxon>Bacteria</taxon>
        <taxon>Pseudomonadati</taxon>
        <taxon>Pseudomonadota</taxon>
        <taxon>Gammaproteobacteria</taxon>
        <taxon>Vibrionales</taxon>
        <taxon>Vibrionaceae</taxon>
        <taxon>Vibrio</taxon>
    </lineage>
</organism>
<dbReference type="OrthoDB" id="6026228at2"/>
<sequence>MSYTLTETSDVMKIKEQEYSSAGKVQFTAFTSCIGILAKKKDKSEVIGIHLVMMSKDEEWFDKTAAQTVKNCLTTENYDSSDVLLIGCLSLWESDDRTKAGYAELKKLIQPTHEYQLADGNYGGEIESGKVELTY</sequence>
<dbReference type="Proteomes" id="UP000188276">
    <property type="component" value="Unassembled WGS sequence"/>
</dbReference>
<reference evidence="2" key="1">
    <citation type="submission" date="2017-02" db="EMBL/GenBank/DDBJ databases">
        <authorList>
            <person name="Rodrigo-Torres L."/>
            <person name="Arahal R.D."/>
            <person name="Lucena T."/>
        </authorList>
    </citation>
    <scope>NUCLEOTIDE SEQUENCE [LARGE SCALE GENOMIC DNA]</scope>
    <source>
        <strain evidence="2">CECT 7878</strain>
    </source>
</reference>
<dbReference type="RefSeq" id="WP_077333980.1">
    <property type="nucleotide sequence ID" value="NZ_FULE01000014.1"/>
</dbReference>
<gene>
    <name evidence="1" type="ORF">VR7878_00996</name>
</gene>
<proteinExistence type="predicted"/>
<evidence type="ECO:0000313" key="2">
    <source>
        <dbReference type="Proteomes" id="UP000188276"/>
    </source>
</evidence>